<evidence type="ECO:0000256" key="6">
    <source>
        <dbReference type="ARBA" id="ARBA00022692"/>
    </source>
</evidence>
<proteinExistence type="inferred from homology"/>
<evidence type="ECO:0000256" key="8">
    <source>
        <dbReference type="ARBA" id="ARBA00023136"/>
    </source>
</evidence>
<dbReference type="InterPro" id="IPR022346">
    <property type="entry name" value="T2SS_GspH"/>
</dbReference>
<name>A0A401FQR4_9BACT</name>
<sequence>MRCSKGFTFIEVVVVLAIVTILSTLVLPDFLGLTKRARLKRTGRDMYSNLQKARVSAIKTGRSFRVEFFQPNGTSYTIRDSGPDGDFDNDDDVTEVIDMTVSAYKGIAFGSGHGLIPSSESTTATDGSSFSGEQALFKADGSAKGGTVYFKIDDRDDTVAISVVAATGRVKIWKNFGGGWGK</sequence>
<comment type="similarity">
    <text evidence="9">Belongs to the GSP H family.</text>
</comment>
<keyword evidence="8 11" id="KW-0472">Membrane</keyword>
<evidence type="ECO:0000256" key="4">
    <source>
        <dbReference type="ARBA" id="ARBA00022481"/>
    </source>
</evidence>
<dbReference type="Proteomes" id="UP000288096">
    <property type="component" value="Unassembled WGS sequence"/>
</dbReference>
<organism evidence="13 14">
    <name type="scientific">Desulfonema ishimotonii</name>
    <dbReference type="NCBI Taxonomy" id="45657"/>
    <lineage>
        <taxon>Bacteria</taxon>
        <taxon>Pseudomonadati</taxon>
        <taxon>Thermodesulfobacteriota</taxon>
        <taxon>Desulfobacteria</taxon>
        <taxon>Desulfobacterales</taxon>
        <taxon>Desulfococcaceae</taxon>
        <taxon>Desulfonema</taxon>
    </lineage>
</organism>
<keyword evidence="6 11" id="KW-0812">Transmembrane</keyword>
<dbReference type="EMBL" id="BEXT01000001">
    <property type="protein sequence ID" value="GBC59305.1"/>
    <property type="molecule type" value="Genomic_DNA"/>
</dbReference>
<keyword evidence="4" id="KW-0488">Methylation</keyword>
<evidence type="ECO:0000256" key="10">
    <source>
        <dbReference type="ARBA" id="ARBA00030775"/>
    </source>
</evidence>
<dbReference type="Gene3D" id="3.30.700.10">
    <property type="entry name" value="Glycoprotein, Type 4 Pilin"/>
    <property type="match status" value="1"/>
</dbReference>
<feature type="domain" description="General secretion pathway GspH" evidence="12">
    <location>
        <begin position="44"/>
        <end position="163"/>
    </location>
</feature>
<keyword evidence="7 11" id="KW-1133">Transmembrane helix</keyword>
<accession>A0A401FQR4</accession>
<reference evidence="14" key="1">
    <citation type="submission" date="2017-11" db="EMBL/GenBank/DDBJ databases">
        <authorList>
            <person name="Watanabe M."/>
            <person name="Kojima H."/>
        </authorList>
    </citation>
    <scope>NUCLEOTIDE SEQUENCE [LARGE SCALE GENOMIC DNA]</scope>
    <source>
        <strain evidence="14">Tokyo 01</strain>
    </source>
</reference>
<comment type="subcellular location">
    <subcellularLocation>
        <location evidence="1">Cell inner membrane</location>
        <topology evidence="1">Single-pass membrane protein</topology>
    </subcellularLocation>
</comment>
<evidence type="ECO:0000256" key="3">
    <source>
        <dbReference type="ARBA" id="ARBA00022475"/>
    </source>
</evidence>
<keyword evidence="14" id="KW-1185">Reference proteome</keyword>
<evidence type="ECO:0000259" key="12">
    <source>
        <dbReference type="Pfam" id="PF12019"/>
    </source>
</evidence>
<dbReference type="SUPFAM" id="SSF54523">
    <property type="entry name" value="Pili subunits"/>
    <property type="match status" value="1"/>
</dbReference>
<reference evidence="14" key="2">
    <citation type="submission" date="2019-01" db="EMBL/GenBank/DDBJ databases">
        <title>Genome sequence of Desulfonema ishimotonii strain Tokyo 01.</title>
        <authorList>
            <person name="Fukui M."/>
        </authorList>
    </citation>
    <scope>NUCLEOTIDE SEQUENCE [LARGE SCALE GENOMIC DNA]</scope>
    <source>
        <strain evidence="14">Tokyo 01</strain>
    </source>
</reference>
<evidence type="ECO:0000256" key="2">
    <source>
        <dbReference type="ARBA" id="ARBA00021549"/>
    </source>
</evidence>
<evidence type="ECO:0000256" key="7">
    <source>
        <dbReference type="ARBA" id="ARBA00022989"/>
    </source>
</evidence>
<keyword evidence="3" id="KW-1003">Cell membrane</keyword>
<dbReference type="GO" id="GO:0015627">
    <property type="term" value="C:type II protein secretion system complex"/>
    <property type="evidence" value="ECO:0007669"/>
    <property type="project" value="InterPro"/>
</dbReference>
<evidence type="ECO:0000256" key="1">
    <source>
        <dbReference type="ARBA" id="ARBA00004377"/>
    </source>
</evidence>
<evidence type="ECO:0000313" key="14">
    <source>
        <dbReference type="Proteomes" id="UP000288096"/>
    </source>
</evidence>
<dbReference type="RefSeq" id="WP_166404763.1">
    <property type="nucleotide sequence ID" value="NZ_BEXT01000001.1"/>
</dbReference>
<dbReference type="InterPro" id="IPR012902">
    <property type="entry name" value="N_methyl_site"/>
</dbReference>
<dbReference type="AlphaFoldDB" id="A0A401FQR4"/>
<dbReference type="InterPro" id="IPR045584">
    <property type="entry name" value="Pilin-like"/>
</dbReference>
<comment type="caution">
    <text evidence="13">The sequence shown here is derived from an EMBL/GenBank/DDBJ whole genome shotgun (WGS) entry which is preliminary data.</text>
</comment>
<dbReference type="Pfam" id="PF12019">
    <property type="entry name" value="GspH"/>
    <property type="match status" value="1"/>
</dbReference>
<evidence type="ECO:0000256" key="11">
    <source>
        <dbReference type="SAM" id="Phobius"/>
    </source>
</evidence>
<dbReference type="GO" id="GO:0005886">
    <property type="term" value="C:plasma membrane"/>
    <property type="evidence" value="ECO:0007669"/>
    <property type="project" value="UniProtKB-SubCell"/>
</dbReference>
<dbReference type="GO" id="GO:0015628">
    <property type="term" value="P:protein secretion by the type II secretion system"/>
    <property type="evidence" value="ECO:0007669"/>
    <property type="project" value="InterPro"/>
</dbReference>
<protein>
    <recommendedName>
        <fullName evidence="2">Type II secretion system protein H</fullName>
    </recommendedName>
    <alternativeName>
        <fullName evidence="10">General secretion pathway protein H</fullName>
    </alternativeName>
</protein>
<evidence type="ECO:0000313" key="13">
    <source>
        <dbReference type="EMBL" id="GBC59305.1"/>
    </source>
</evidence>
<keyword evidence="5" id="KW-0997">Cell inner membrane</keyword>
<dbReference type="NCBIfam" id="TIGR02532">
    <property type="entry name" value="IV_pilin_GFxxxE"/>
    <property type="match status" value="1"/>
</dbReference>
<dbReference type="Pfam" id="PF07963">
    <property type="entry name" value="N_methyl"/>
    <property type="match status" value="1"/>
</dbReference>
<feature type="transmembrane region" description="Helical" evidence="11">
    <location>
        <begin position="6"/>
        <end position="31"/>
    </location>
</feature>
<gene>
    <name evidence="13" type="ORF">DENIS_0242</name>
</gene>
<evidence type="ECO:0000256" key="9">
    <source>
        <dbReference type="ARBA" id="ARBA00025772"/>
    </source>
</evidence>
<evidence type="ECO:0000256" key="5">
    <source>
        <dbReference type="ARBA" id="ARBA00022519"/>
    </source>
</evidence>